<sequence>MNVALNRRAFGRAGLLAVGALTAPALLAACGDDAPAAPGTGTGAAGATAAPRRGGKLRAAFASSPADTLDIVKGHDVLGSVRGLAVYERLGDAHPDGSVTPRLFESLTPNADATVWTLKLKPGITFSDGRPLTTADVLASFATFTGTESGAAIAAFDPKASKATDARTATVALTAPVYDLPARVSGVVLVIMPEGKPASQLGDVVGSGPYEIASFVPGQRTVLRRRADYWDGDARGYLDEIELVAAPDAKSRLSALRAGQVDWADDIAYLDASTLREDRAITIHRGAAEQGLAWFLNMAAPPFDDERVRQALRYSVDRQKLVDTTLFGFGSVGNDLWGKGLPNYNGSIPQRPHDPAKAKSLLQEAGVATPVKATLLTSPIGPGLVEATQLLADQAREVGFDIKVEVVPPDVYFAQPEEWAKASGVAFAQVGAFTDMAPLVYLSDGPFNFGWRKPDWDAGFADGVGELDAAKRKATFDSLQKQLWDSGSDLVWGFAPRLVAAAPSVGGVDSSPNFGIPDLVFIHRTG</sequence>
<dbReference type="InterPro" id="IPR000914">
    <property type="entry name" value="SBP_5_dom"/>
</dbReference>
<dbReference type="AlphaFoldDB" id="A0A1S1Q9H7"/>
<feature type="domain" description="Solute-binding protein family 5" evidence="2">
    <location>
        <begin position="99"/>
        <end position="445"/>
    </location>
</feature>
<dbReference type="GO" id="GO:1904680">
    <property type="term" value="F:peptide transmembrane transporter activity"/>
    <property type="evidence" value="ECO:0007669"/>
    <property type="project" value="TreeGrafter"/>
</dbReference>
<accession>A0A1S1Q9H7</accession>
<dbReference type="InterPro" id="IPR039424">
    <property type="entry name" value="SBP_5"/>
</dbReference>
<dbReference type="PROSITE" id="PS51257">
    <property type="entry name" value="PROKAR_LIPOPROTEIN"/>
    <property type="match status" value="1"/>
</dbReference>
<dbReference type="Pfam" id="PF00496">
    <property type="entry name" value="SBP_bac_5"/>
    <property type="match status" value="1"/>
</dbReference>
<evidence type="ECO:0000313" key="3">
    <source>
        <dbReference type="EMBL" id="OHV30257.1"/>
    </source>
</evidence>
<dbReference type="RefSeq" id="WP_071062899.1">
    <property type="nucleotide sequence ID" value="NZ_MAXA01000180.1"/>
</dbReference>
<dbReference type="OrthoDB" id="9046151at2"/>
<feature type="signal peptide" evidence="1">
    <location>
        <begin position="1"/>
        <end position="28"/>
    </location>
</feature>
<keyword evidence="1" id="KW-0732">Signal</keyword>
<dbReference type="PANTHER" id="PTHR30290:SF65">
    <property type="entry name" value="MONOACYL PHOSPHATIDYLINOSITOL TETRAMANNOSIDE-BINDING PROTEIN LPQW-RELATED"/>
    <property type="match status" value="1"/>
</dbReference>
<feature type="chain" id="PRO_5039389716" description="Solute-binding protein family 5 domain-containing protein" evidence="1">
    <location>
        <begin position="29"/>
        <end position="526"/>
    </location>
</feature>
<dbReference type="GO" id="GO:0043190">
    <property type="term" value="C:ATP-binding cassette (ABC) transporter complex"/>
    <property type="evidence" value="ECO:0007669"/>
    <property type="project" value="InterPro"/>
</dbReference>
<dbReference type="PIRSF" id="PIRSF002741">
    <property type="entry name" value="MppA"/>
    <property type="match status" value="1"/>
</dbReference>
<dbReference type="PROSITE" id="PS51318">
    <property type="entry name" value="TAT"/>
    <property type="match status" value="1"/>
</dbReference>
<dbReference type="EMBL" id="MAXA01000180">
    <property type="protein sequence ID" value="OHV30257.1"/>
    <property type="molecule type" value="Genomic_DNA"/>
</dbReference>
<dbReference type="InterPro" id="IPR006311">
    <property type="entry name" value="TAT_signal"/>
</dbReference>
<proteinExistence type="predicted"/>
<evidence type="ECO:0000259" key="2">
    <source>
        <dbReference type="Pfam" id="PF00496"/>
    </source>
</evidence>
<organism evidence="3 4">
    <name type="scientific">Parafrankia soli</name>
    <dbReference type="NCBI Taxonomy" id="2599596"/>
    <lineage>
        <taxon>Bacteria</taxon>
        <taxon>Bacillati</taxon>
        <taxon>Actinomycetota</taxon>
        <taxon>Actinomycetes</taxon>
        <taxon>Frankiales</taxon>
        <taxon>Frankiaceae</taxon>
        <taxon>Parafrankia</taxon>
    </lineage>
</organism>
<name>A0A1S1Q9H7_9ACTN</name>
<dbReference type="GO" id="GO:0015833">
    <property type="term" value="P:peptide transport"/>
    <property type="evidence" value="ECO:0007669"/>
    <property type="project" value="TreeGrafter"/>
</dbReference>
<dbReference type="Gene3D" id="3.40.190.10">
    <property type="entry name" value="Periplasmic binding protein-like II"/>
    <property type="match status" value="1"/>
</dbReference>
<evidence type="ECO:0000313" key="4">
    <source>
        <dbReference type="Proteomes" id="UP000179769"/>
    </source>
</evidence>
<comment type="caution">
    <text evidence="3">The sequence shown here is derived from an EMBL/GenBank/DDBJ whole genome shotgun (WGS) entry which is preliminary data.</text>
</comment>
<protein>
    <recommendedName>
        <fullName evidence="2">Solute-binding protein family 5 domain-containing protein</fullName>
    </recommendedName>
</protein>
<gene>
    <name evidence="3" type="ORF">BBK14_16700</name>
</gene>
<dbReference type="CDD" id="cd08503">
    <property type="entry name" value="PBP2_NikA_DppA_OppA_like_17"/>
    <property type="match status" value="1"/>
</dbReference>
<dbReference type="InterPro" id="IPR030678">
    <property type="entry name" value="Peptide/Ni-bd"/>
</dbReference>
<dbReference type="SUPFAM" id="SSF53850">
    <property type="entry name" value="Periplasmic binding protein-like II"/>
    <property type="match status" value="1"/>
</dbReference>
<keyword evidence="4" id="KW-1185">Reference proteome</keyword>
<reference evidence="4" key="1">
    <citation type="submission" date="2016-07" db="EMBL/GenBank/DDBJ databases">
        <title>Frankia sp. NRRL B-16219 Genome sequencing.</title>
        <authorList>
            <person name="Ghodhbane-Gtari F."/>
            <person name="Swanson E."/>
            <person name="Gueddou A."/>
            <person name="Louati M."/>
            <person name="Nouioui I."/>
            <person name="Hezbri K."/>
            <person name="Abebe-Akele F."/>
            <person name="Simpson S."/>
            <person name="Morris K."/>
            <person name="Thomas K."/>
            <person name="Gtari M."/>
            <person name="Tisa L.S."/>
        </authorList>
    </citation>
    <scope>NUCLEOTIDE SEQUENCE [LARGE SCALE GENOMIC DNA]</scope>
    <source>
        <strain evidence="4">NRRL B-16219</strain>
    </source>
</reference>
<dbReference type="GO" id="GO:0042597">
    <property type="term" value="C:periplasmic space"/>
    <property type="evidence" value="ECO:0007669"/>
    <property type="project" value="UniProtKB-ARBA"/>
</dbReference>
<dbReference type="Proteomes" id="UP000179769">
    <property type="component" value="Unassembled WGS sequence"/>
</dbReference>
<evidence type="ECO:0000256" key="1">
    <source>
        <dbReference type="SAM" id="SignalP"/>
    </source>
</evidence>
<dbReference type="PANTHER" id="PTHR30290">
    <property type="entry name" value="PERIPLASMIC BINDING COMPONENT OF ABC TRANSPORTER"/>
    <property type="match status" value="1"/>
</dbReference>
<dbReference type="Gene3D" id="3.10.105.10">
    <property type="entry name" value="Dipeptide-binding Protein, Domain 3"/>
    <property type="match status" value="1"/>
</dbReference>